<evidence type="ECO:0000313" key="2">
    <source>
        <dbReference type="Proteomes" id="UP001341840"/>
    </source>
</evidence>
<sequence length="182" mass="20027">METLLDKNKDTKFTFARRLRTADVGRGGSLTTCTWDVHNRPVGHHRTGDNGVVGLSVAARRGSYLPTWTALRADSVRMFVHPINLSVYSSLQGPEIAMHVARIAGFLENDFYFFLISRPLPLHLASCSSARHRDRVPLVPLPSLRAPLVSTQLLSCCSGSVVFRFCSVVGLSAFTLSRQANS</sequence>
<reference evidence="1 2" key="1">
    <citation type="journal article" date="2023" name="Plants (Basel)">
        <title>Bridging the Gap: Combining Genomics and Transcriptomics Approaches to Understand Stylosanthes scabra, an Orphan Legume from the Brazilian Caatinga.</title>
        <authorList>
            <person name="Ferreira-Neto J.R.C."/>
            <person name="da Silva M.D."/>
            <person name="Binneck E."/>
            <person name="de Melo N.F."/>
            <person name="da Silva R.H."/>
            <person name="de Melo A.L.T.M."/>
            <person name="Pandolfi V."/>
            <person name="Bustamante F.O."/>
            <person name="Brasileiro-Vidal A.C."/>
            <person name="Benko-Iseppon A.M."/>
        </authorList>
    </citation>
    <scope>NUCLEOTIDE SEQUENCE [LARGE SCALE GENOMIC DNA]</scope>
    <source>
        <tissue evidence="1">Leaves</tissue>
    </source>
</reference>
<accession>A0ABU6XPP6</accession>
<comment type="caution">
    <text evidence="1">The sequence shown here is derived from an EMBL/GenBank/DDBJ whole genome shotgun (WGS) entry which is preliminary data.</text>
</comment>
<dbReference type="Proteomes" id="UP001341840">
    <property type="component" value="Unassembled WGS sequence"/>
</dbReference>
<dbReference type="EMBL" id="JASCZI010212603">
    <property type="protein sequence ID" value="MED6199891.1"/>
    <property type="molecule type" value="Genomic_DNA"/>
</dbReference>
<organism evidence="1 2">
    <name type="scientific">Stylosanthes scabra</name>
    <dbReference type="NCBI Taxonomy" id="79078"/>
    <lineage>
        <taxon>Eukaryota</taxon>
        <taxon>Viridiplantae</taxon>
        <taxon>Streptophyta</taxon>
        <taxon>Embryophyta</taxon>
        <taxon>Tracheophyta</taxon>
        <taxon>Spermatophyta</taxon>
        <taxon>Magnoliopsida</taxon>
        <taxon>eudicotyledons</taxon>
        <taxon>Gunneridae</taxon>
        <taxon>Pentapetalae</taxon>
        <taxon>rosids</taxon>
        <taxon>fabids</taxon>
        <taxon>Fabales</taxon>
        <taxon>Fabaceae</taxon>
        <taxon>Papilionoideae</taxon>
        <taxon>50 kb inversion clade</taxon>
        <taxon>dalbergioids sensu lato</taxon>
        <taxon>Dalbergieae</taxon>
        <taxon>Pterocarpus clade</taxon>
        <taxon>Stylosanthes</taxon>
    </lineage>
</organism>
<name>A0ABU6XPP6_9FABA</name>
<evidence type="ECO:0000313" key="1">
    <source>
        <dbReference type="EMBL" id="MED6199891.1"/>
    </source>
</evidence>
<gene>
    <name evidence="1" type="ORF">PIB30_080071</name>
</gene>
<feature type="non-terminal residue" evidence="1">
    <location>
        <position position="182"/>
    </location>
</feature>
<protein>
    <submittedName>
        <fullName evidence="1">Uncharacterized protein</fullName>
    </submittedName>
</protein>
<proteinExistence type="predicted"/>
<keyword evidence="2" id="KW-1185">Reference proteome</keyword>